<dbReference type="InterPro" id="IPR020904">
    <property type="entry name" value="Sc_DH/Rdtase_CS"/>
</dbReference>
<dbReference type="PRINTS" id="PR00080">
    <property type="entry name" value="SDRFAMILY"/>
</dbReference>
<dbReference type="Pfam" id="PF00106">
    <property type="entry name" value="adh_short"/>
    <property type="match status" value="1"/>
</dbReference>
<dbReference type="PROSITE" id="PS00061">
    <property type="entry name" value="ADH_SHORT"/>
    <property type="match status" value="1"/>
</dbReference>
<dbReference type="GO" id="GO:0016616">
    <property type="term" value="F:oxidoreductase activity, acting on the CH-OH group of donors, NAD or NADP as acceptor"/>
    <property type="evidence" value="ECO:0007669"/>
    <property type="project" value="UniProtKB-ARBA"/>
</dbReference>
<name>A0A8K0D2J2_IGNLU</name>
<dbReference type="OrthoDB" id="1933717at2759"/>
<dbReference type="InterPro" id="IPR002347">
    <property type="entry name" value="SDR_fam"/>
</dbReference>
<gene>
    <name evidence="4" type="ORF">ILUMI_12586</name>
</gene>
<evidence type="ECO:0000313" key="4">
    <source>
        <dbReference type="EMBL" id="KAF2893590.1"/>
    </source>
</evidence>
<sequence>MVISMERWVGKVAIVTGAGAGMGAAIAEKLVEAGLKVVGLERRKGKIEEVSKKLEGKKGKFYAHLADVSKEEDILKAFQWVKDNLGPVHILVNNAGFARATNLIDGNTKFWKEVFDTNVLGLCMATREAVKDMRANNVDGHIIHMNSIAGHYVPNIANMNVYAATKHAITALTETLRQELNSIGSKIKITSISPGSVTTEFVDSSLEESGQSPPPGLKEFVQNLPHMQPSDIADGVLYVLSTPPHVQVHELTIKPVGEPH</sequence>
<accession>A0A8K0D2J2</accession>
<comment type="similarity">
    <text evidence="1 3">Belongs to the short-chain dehydrogenases/reductases (SDR) family.</text>
</comment>
<proteinExistence type="inferred from homology"/>
<keyword evidence="2" id="KW-0560">Oxidoreductase</keyword>
<evidence type="ECO:0000313" key="5">
    <source>
        <dbReference type="Proteomes" id="UP000801492"/>
    </source>
</evidence>
<dbReference type="FunFam" id="3.40.50.720:FF:000047">
    <property type="entry name" value="NADP-dependent L-serine/L-allo-threonine dehydrogenase"/>
    <property type="match status" value="1"/>
</dbReference>
<dbReference type="SUPFAM" id="SSF51735">
    <property type="entry name" value="NAD(P)-binding Rossmann-fold domains"/>
    <property type="match status" value="1"/>
</dbReference>
<evidence type="ECO:0000256" key="2">
    <source>
        <dbReference type="ARBA" id="ARBA00023002"/>
    </source>
</evidence>
<dbReference type="PANTHER" id="PTHR43115:SF4">
    <property type="entry name" value="DEHYDROGENASE_REDUCTASE SDR FAMILY MEMBER 11"/>
    <property type="match status" value="1"/>
</dbReference>
<evidence type="ECO:0000256" key="1">
    <source>
        <dbReference type="ARBA" id="ARBA00006484"/>
    </source>
</evidence>
<evidence type="ECO:0008006" key="6">
    <source>
        <dbReference type="Google" id="ProtNLM"/>
    </source>
</evidence>
<organism evidence="4 5">
    <name type="scientific">Ignelater luminosus</name>
    <name type="common">Cucubano</name>
    <name type="synonym">Pyrophorus luminosus</name>
    <dbReference type="NCBI Taxonomy" id="2038154"/>
    <lineage>
        <taxon>Eukaryota</taxon>
        <taxon>Metazoa</taxon>
        <taxon>Ecdysozoa</taxon>
        <taxon>Arthropoda</taxon>
        <taxon>Hexapoda</taxon>
        <taxon>Insecta</taxon>
        <taxon>Pterygota</taxon>
        <taxon>Neoptera</taxon>
        <taxon>Endopterygota</taxon>
        <taxon>Coleoptera</taxon>
        <taxon>Polyphaga</taxon>
        <taxon>Elateriformia</taxon>
        <taxon>Elateroidea</taxon>
        <taxon>Elateridae</taxon>
        <taxon>Agrypninae</taxon>
        <taxon>Pyrophorini</taxon>
        <taxon>Ignelater</taxon>
    </lineage>
</organism>
<protein>
    <recommendedName>
        <fullName evidence="6">Farnesol dehydrogenase-like</fullName>
    </recommendedName>
</protein>
<dbReference type="Proteomes" id="UP000801492">
    <property type="component" value="Unassembled WGS sequence"/>
</dbReference>
<evidence type="ECO:0000256" key="3">
    <source>
        <dbReference type="RuleBase" id="RU000363"/>
    </source>
</evidence>
<dbReference type="PRINTS" id="PR00081">
    <property type="entry name" value="GDHRDH"/>
</dbReference>
<reference evidence="4" key="1">
    <citation type="submission" date="2019-08" db="EMBL/GenBank/DDBJ databases">
        <title>The genome of the North American firefly Photinus pyralis.</title>
        <authorList>
            <consortium name="Photinus pyralis genome working group"/>
            <person name="Fallon T.R."/>
            <person name="Sander Lower S.E."/>
            <person name="Weng J.-K."/>
        </authorList>
    </citation>
    <scope>NUCLEOTIDE SEQUENCE</scope>
    <source>
        <strain evidence="4">TRF0915ILg1</strain>
        <tissue evidence="4">Whole body</tissue>
    </source>
</reference>
<comment type="caution">
    <text evidence="4">The sequence shown here is derived from an EMBL/GenBank/DDBJ whole genome shotgun (WGS) entry which is preliminary data.</text>
</comment>
<keyword evidence="5" id="KW-1185">Reference proteome</keyword>
<dbReference type="AlphaFoldDB" id="A0A8K0D2J2"/>
<dbReference type="Gene3D" id="3.40.50.720">
    <property type="entry name" value="NAD(P)-binding Rossmann-like Domain"/>
    <property type="match status" value="1"/>
</dbReference>
<dbReference type="EMBL" id="VTPC01007864">
    <property type="protein sequence ID" value="KAF2893590.1"/>
    <property type="molecule type" value="Genomic_DNA"/>
</dbReference>
<dbReference type="InterPro" id="IPR036291">
    <property type="entry name" value="NAD(P)-bd_dom_sf"/>
</dbReference>
<dbReference type="PANTHER" id="PTHR43115">
    <property type="entry name" value="DEHYDROGENASE/REDUCTASE SDR FAMILY MEMBER 11"/>
    <property type="match status" value="1"/>
</dbReference>